<feature type="region of interest" description="Disordered" evidence="1">
    <location>
        <begin position="367"/>
        <end position="493"/>
    </location>
</feature>
<gene>
    <name evidence="3" type="ORF">LshimejAT787_0400880</name>
</gene>
<evidence type="ECO:0000313" key="3">
    <source>
        <dbReference type="EMBL" id="GLB37037.1"/>
    </source>
</evidence>
<keyword evidence="4" id="KW-1185">Reference proteome</keyword>
<sequence>MRPSSHFLIPALTILNWSVGAAYASVSSVPPARSISRPQHDSQKRQFFTADYGKSSESSPKHLYHEGKRPRTVSASTSSEPPSTERHKRGVSVMKMSALDHTTNAPSRHGQDSSLGLLHGILGPRADDDVTIRERGVSGLDMSALDRITNAPSRHGPGSSLGLLHGILGRRADDDLTIRERGVSGLDMSALDRTSPKHLYYEGKRPRTVSASTSSGPPSTERHKRGVSVMKMSALDHITDTPSRHGPDSSLGLLHGILGRRADDDLTIRERGVSGLDMSALDRIVMASPRPNRGALKHSIPGRAVDDATIRERGVSVMDVSMLDHVVGTASRPGKGSRHGGLLGRTVDESTIGPRSAVWQMTRLGPKARAVTTHEDIGESRVELHEHSDKEKAKSSADYVRARLARDSVSPDRTNGRFARALAKPPLPDAAPSPPKADAPLPKNDAAASVKDAASVPSQAKPDAAPALPHSDLPEDVTSTDADVDISESPSVEVDGKKFTTRWMRRPVDA</sequence>
<organism evidence="3 4">
    <name type="scientific">Lyophyllum shimeji</name>
    <name type="common">Hon-shimeji</name>
    <name type="synonym">Tricholoma shimeji</name>
    <dbReference type="NCBI Taxonomy" id="47721"/>
    <lineage>
        <taxon>Eukaryota</taxon>
        <taxon>Fungi</taxon>
        <taxon>Dikarya</taxon>
        <taxon>Basidiomycota</taxon>
        <taxon>Agaricomycotina</taxon>
        <taxon>Agaricomycetes</taxon>
        <taxon>Agaricomycetidae</taxon>
        <taxon>Agaricales</taxon>
        <taxon>Tricholomatineae</taxon>
        <taxon>Lyophyllaceae</taxon>
        <taxon>Lyophyllum</taxon>
    </lineage>
</organism>
<feature type="compositionally biased region" description="Pro residues" evidence="1">
    <location>
        <begin position="425"/>
        <end position="437"/>
    </location>
</feature>
<name>A0A9P3PKL0_LYOSH</name>
<protein>
    <submittedName>
        <fullName evidence="3">Uncharacterized protein</fullName>
    </submittedName>
</protein>
<dbReference type="Proteomes" id="UP001063166">
    <property type="component" value="Unassembled WGS sequence"/>
</dbReference>
<feature type="compositionally biased region" description="Basic and acidic residues" evidence="1">
    <location>
        <begin position="372"/>
        <end position="410"/>
    </location>
</feature>
<feature type="region of interest" description="Disordered" evidence="1">
    <location>
        <begin position="328"/>
        <end position="349"/>
    </location>
</feature>
<keyword evidence="2" id="KW-0732">Signal</keyword>
<feature type="region of interest" description="Disordered" evidence="1">
    <location>
        <begin position="204"/>
        <end position="224"/>
    </location>
</feature>
<evidence type="ECO:0000313" key="4">
    <source>
        <dbReference type="Proteomes" id="UP001063166"/>
    </source>
</evidence>
<feature type="compositionally biased region" description="Polar residues" evidence="1">
    <location>
        <begin position="209"/>
        <end position="218"/>
    </location>
</feature>
<feature type="region of interest" description="Disordered" evidence="1">
    <location>
        <begin position="29"/>
        <end position="90"/>
    </location>
</feature>
<feature type="compositionally biased region" description="Basic and acidic residues" evidence="1">
    <location>
        <begin position="59"/>
        <end position="69"/>
    </location>
</feature>
<dbReference type="AlphaFoldDB" id="A0A9P3PKL0"/>
<proteinExistence type="predicted"/>
<feature type="chain" id="PRO_5040380306" evidence="2">
    <location>
        <begin position="25"/>
        <end position="510"/>
    </location>
</feature>
<evidence type="ECO:0000256" key="1">
    <source>
        <dbReference type="SAM" id="MobiDB-lite"/>
    </source>
</evidence>
<evidence type="ECO:0000256" key="2">
    <source>
        <dbReference type="SAM" id="SignalP"/>
    </source>
</evidence>
<comment type="caution">
    <text evidence="3">The sequence shown here is derived from an EMBL/GenBank/DDBJ whole genome shotgun (WGS) entry which is preliminary data.</text>
</comment>
<dbReference type="EMBL" id="BRPK01000004">
    <property type="protein sequence ID" value="GLB37037.1"/>
    <property type="molecule type" value="Genomic_DNA"/>
</dbReference>
<feature type="signal peptide" evidence="2">
    <location>
        <begin position="1"/>
        <end position="24"/>
    </location>
</feature>
<accession>A0A9P3PKL0</accession>
<reference evidence="3" key="1">
    <citation type="submission" date="2022-07" db="EMBL/GenBank/DDBJ databases">
        <title>The genome of Lyophyllum shimeji provides insight into the initial evolution of ectomycorrhizal fungal genome.</title>
        <authorList>
            <person name="Kobayashi Y."/>
            <person name="Shibata T."/>
            <person name="Hirakawa H."/>
            <person name="Shigenobu S."/>
            <person name="Nishiyama T."/>
            <person name="Yamada A."/>
            <person name="Hasebe M."/>
            <person name="Kawaguchi M."/>
        </authorList>
    </citation>
    <scope>NUCLEOTIDE SEQUENCE</scope>
    <source>
        <strain evidence="3">AT787</strain>
    </source>
</reference>
<feature type="compositionally biased region" description="Low complexity" evidence="1">
    <location>
        <begin position="438"/>
        <end position="456"/>
    </location>
</feature>